<protein>
    <submittedName>
        <fullName evidence="2">Uncharacterized protein</fullName>
    </submittedName>
</protein>
<gene>
    <name evidence="2" type="ORF">NIES46_04010</name>
</gene>
<feature type="region of interest" description="Disordered" evidence="1">
    <location>
        <begin position="1"/>
        <end position="20"/>
    </location>
</feature>
<accession>A0A5M3T1H3</accession>
<sequence>MKVIPMQQPNRNLNNSHLTPIENKPDIFPAEISDRILLIRFLENYRKTGRCESLPQLQEIARLAYQRQLTSPKQARALLSDLDHIESSLPGLFNSLSALISDFGENIKNGNQPDSKQRFELLDSLTETIEFLERLTAIARNHPDAPEPGFEEGFASCYLTLIKQVNDVRYGLSYLQEYLRPQALQNQLSRYPNPDLKLITLITGIEDLYITVMLLIPRLRENVTRQVPQFWGSVEY</sequence>
<organism evidence="2 3">
    <name type="scientific">Limnospira platensis NIES-46</name>
    <dbReference type="NCBI Taxonomy" id="1236695"/>
    <lineage>
        <taxon>Bacteria</taxon>
        <taxon>Bacillati</taxon>
        <taxon>Cyanobacteriota</taxon>
        <taxon>Cyanophyceae</taxon>
        <taxon>Oscillatoriophycideae</taxon>
        <taxon>Oscillatoriales</taxon>
        <taxon>Sirenicapillariaceae</taxon>
        <taxon>Limnospira</taxon>
    </lineage>
</organism>
<comment type="caution">
    <text evidence="2">The sequence shown here is derived from an EMBL/GenBank/DDBJ whole genome shotgun (WGS) entry which is preliminary data.</text>
</comment>
<name>A0A5M3T1H3_LIMPL</name>
<dbReference type="EMBL" id="BIMW01000012">
    <property type="protein sequence ID" value="GCE92362.1"/>
    <property type="molecule type" value="Genomic_DNA"/>
</dbReference>
<proteinExistence type="predicted"/>
<keyword evidence="3" id="KW-1185">Reference proteome</keyword>
<feature type="compositionally biased region" description="Polar residues" evidence="1">
    <location>
        <begin position="7"/>
        <end position="18"/>
    </location>
</feature>
<dbReference type="Proteomes" id="UP000326169">
    <property type="component" value="Unassembled WGS sequence"/>
</dbReference>
<evidence type="ECO:0000313" key="2">
    <source>
        <dbReference type="EMBL" id="GCE92362.1"/>
    </source>
</evidence>
<reference evidence="2 3" key="1">
    <citation type="journal article" date="2019" name="J Genomics">
        <title>The Draft Genome of a Hydrogen-producing Cyanobacterium, Arthrospira platensis NIES-46.</title>
        <authorList>
            <person name="Suzuki S."/>
            <person name="Yamaguchi H."/>
            <person name="Kawachi M."/>
        </authorList>
    </citation>
    <scope>NUCLEOTIDE SEQUENCE [LARGE SCALE GENOMIC DNA]</scope>
    <source>
        <strain evidence="2 3">NIES-46</strain>
    </source>
</reference>
<evidence type="ECO:0000313" key="3">
    <source>
        <dbReference type="Proteomes" id="UP000326169"/>
    </source>
</evidence>
<evidence type="ECO:0000256" key="1">
    <source>
        <dbReference type="SAM" id="MobiDB-lite"/>
    </source>
</evidence>